<dbReference type="InterPro" id="IPR036206">
    <property type="entry name" value="ThiamineP_synth_sf"/>
</dbReference>
<comment type="caution">
    <text evidence="5">The sequence shown here is derived from an EMBL/GenBank/DDBJ whole genome shotgun (WGS) entry which is preliminary data.</text>
</comment>
<feature type="region of interest" description="Disordered" evidence="3">
    <location>
        <begin position="1"/>
        <end position="24"/>
    </location>
</feature>
<keyword evidence="2" id="KW-0784">Thiamine biosynthesis</keyword>
<dbReference type="PANTHER" id="PTHR20857:SF15">
    <property type="entry name" value="THIAMINE-PHOSPHATE SYNTHASE"/>
    <property type="match status" value="1"/>
</dbReference>
<dbReference type="CDD" id="cd00564">
    <property type="entry name" value="TMP_TenI"/>
    <property type="match status" value="1"/>
</dbReference>
<dbReference type="InterPro" id="IPR013785">
    <property type="entry name" value="Aldolase_TIM"/>
</dbReference>
<reference evidence="5 6" key="1">
    <citation type="submission" date="2018-09" db="EMBL/GenBank/DDBJ databases">
        <authorList>
            <person name="Zeman M."/>
            <person name="Pardy F."/>
        </authorList>
    </citation>
    <scope>NUCLEOTIDE SEQUENCE [LARGE SCALE GENOMIC DNA]</scope>
    <source>
        <strain evidence="5 6">CCM 8852</strain>
    </source>
</reference>
<reference evidence="5 6" key="2">
    <citation type="submission" date="2019-01" db="EMBL/GenBank/DDBJ databases">
        <title>Hymenobacter humicola sp. nov., isolated from soils in Antarctica.</title>
        <authorList>
            <person name="Sedlacek I."/>
            <person name="Holochova P."/>
            <person name="Kralova S."/>
            <person name="Pantucek R."/>
            <person name="Stankova E."/>
            <person name="Vrbovska V."/>
            <person name="Kristofova L."/>
            <person name="Svec P."/>
            <person name="Busse H.-J."/>
        </authorList>
    </citation>
    <scope>NUCLEOTIDE SEQUENCE [LARGE SCALE GENOMIC DNA]</scope>
    <source>
        <strain evidence="5 6">CCM 8852</strain>
    </source>
</reference>
<dbReference type="GO" id="GO:0009228">
    <property type="term" value="P:thiamine biosynthetic process"/>
    <property type="evidence" value="ECO:0007669"/>
    <property type="project" value="UniProtKB-KW"/>
</dbReference>
<dbReference type="SUPFAM" id="SSF51391">
    <property type="entry name" value="Thiamin phosphate synthase"/>
    <property type="match status" value="1"/>
</dbReference>
<comment type="pathway">
    <text evidence="1">Cofactor biosynthesis; thiamine diphosphate biosynthesis.</text>
</comment>
<dbReference type="Gene3D" id="3.20.20.70">
    <property type="entry name" value="Aldolase class I"/>
    <property type="match status" value="1"/>
</dbReference>
<gene>
    <name evidence="5" type="ORF">D0T11_10755</name>
</gene>
<dbReference type="PANTHER" id="PTHR20857">
    <property type="entry name" value="THIAMINE-PHOSPHATE PYROPHOSPHORYLASE"/>
    <property type="match status" value="1"/>
</dbReference>
<dbReference type="GO" id="GO:0004789">
    <property type="term" value="F:thiamine-phosphate diphosphorylase activity"/>
    <property type="evidence" value="ECO:0007669"/>
    <property type="project" value="TreeGrafter"/>
</dbReference>
<dbReference type="EMBL" id="QYCN01000014">
    <property type="protein sequence ID" value="RIY10078.1"/>
    <property type="molecule type" value="Genomic_DNA"/>
</dbReference>
<evidence type="ECO:0000313" key="5">
    <source>
        <dbReference type="EMBL" id="RIY10078.1"/>
    </source>
</evidence>
<keyword evidence="6" id="KW-1185">Reference proteome</keyword>
<feature type="compositionally biased region" description="Basic residues" evidence="3">
    <location>
        <begin position="15"/>
        <end position="24"/>
    </location>
</feature>
<organism evidence="5 6">
    <name type="scientific">Hymenobacter rubripertinctus</name>
    <dbReference type="NCBI Taxonomy" id="2029981"/>
    <lineage>
        <taxon>Bacteria</taxon>
        <taxon>Pseudomonadati</taxon>
        <taxon>Bacteroidota</taxon>
        <taxon>Cytophagia</taxon>
        <taxon>Cytophagales</taxon>
        <taxon>Hymenobacteraceae</taxon>
        <taxon>Hymenobacter</taxon>
    </lineage>
</organism>
<evidence type="ECO:0000256" key="3">
    <source>
        <dbReference type="SAM" id="MobiDB-lite"/>
    </source>
</evidence>
<proteinExistence type="predicted"/>
<dbReference type="InterPro" id="IPR022998">
    <property type="entry name" value="ThiamineP_synth_TenI"/>
</dbReference>
<protein>
    <submittedName>
        <fullName evidence="5">Thiamine phosphate synthase</fullName>
    </submittedName>
</protein>
<evidence type="ECO:0000256" key="2">
    <source>
        <dbReference type="ARBA" id="ARBA00022977"/>
    </source>
</evidence>
<feature type="domain" description="Thiamine phosphate synthase/TenI" evidence="4">
    <location>
        <begin position="83"/>
        <end position="210"/>
    </location>
</feature>
<dbReference type="Pfam" id="PF02581">
    <property type="entry name" value="TMP-TENI"/>
    <property type="match status" value="1"/>
</dbReference>
<dbReference type="AlphaFoldDB" id="A0A418QY61"/>
<evidence type="ECO:0000256" key="1">
    <source>
        <dbReference type="ARBA" id="ARBA00004948"/>
    </source>
</evidence>
<evidence type="ECO:0000313" key="6">
    <source>
        <dbReference type="Proteomes" id="UP000284250"/>
    </source>
</evidence>
<dbReference type="GO" id="GO:0005737">
    <property type="term" value="C:cytoplasm"/>
    <property type="evidence" value="ECO:0007669"/>
    <property type="project" value="TreeGrafter"/>
</dbReference>
<evidence type="ECO:0000259" key="4">
    <source>
        <dbReference type="Pfam" id="PF02581"/>
    </source>
</evidence>
<name>A0A418QY61_9BACT</name>
<accession>A0A418QY61</accession>
<dbReference type="OrthoDB" id="194683at2"/>
<sequence length="227" mass="24057">MLRLQHPQAAPAARSLRRPPARRNRVSPAGFGLLLLTPPVPHPREQTILAQLLTAPVPPARLHLRRPAWTRAQTAAWLQALPAAWLPRVVLHAHHELARELAVGGLHLPAAARASGRRPPLPRGCTLSTALHTLAEVRNLAADYDYVLLSPLFDSLSKAGYASAFELPAVTAVLREVPAASVVALGGISARTLPLIRPAGFAGAAVLGAVWQAPDPVAAWQALVAGE</sequence>
<dbReference type="Proteomes" id="UP000284250">
    <property type="component" value="Unassembled WGS sequence"/>
</dbReference>